<evidence type="ECO:0000313" key="3">
    <source>
        <dbReference type="Proteomes" id="UP000001542"/>
    </source>
</evidence>
<sequence>MSVRKESKRFVIFEHPKSQITFTLPPTINKCKSVPEIKLCHAPNVFPLAISTSRRIIENKEPKQEKEKPEKVQQQEIPKMPQSARLMHRQYTRPLSRKEIQLKRTRFSPR</sequence>
<organism evidence="2 3">
    <name type="scientific">Trichomonas vaginalis (strain ATCC PRA-98 / G3)</name>
    <dbReference type="NCBI Taxonomy" id="412133"/>
    <lineage>
        <taxon>Eukaryota</taxon>
        <taxon>Metamonada</taxon>
        <taxon>Parabasalia</taxon>
        <taxon>Trichomonadida</taxon>
        <taxon>Trichomonadidae</taxon>
        <taxon>Trichomonas</taxon>
    </lineage>
</organism>
<dbReference type="InParanoid" id="A2DR11"/>
<gene>
    <name evidence="2" type="ORF">TVAG_303290</name>
</gene>
<evidence type="ECO:0000313" key="2">
    <source>
        <dbReference type="EMBL" id="EAY17110.1"/>
    </source>
</evidence>
<reference evidence="2" key="1">
    <citation type="submission" date="2006-10" db="EMBL/GenBank/DDBJ databases">
        <authorList>
            <person name="Amadeo P."/>
            <person name="Zhao Q."/>
            <person name="Wortman J."/>
            <person name="Fraser-Liggett C."/>
            <person name="Carlton J."/>
        </authorList>
    </citation>
    <scope>NUCLEOTIDE SEQUENCE</scope>
    <source>
        <strain evidence="2">G3</strain>
    </source>
</reference>
<protein>
    <submittedName>
        <fullName evidence="2">Uncharacterized protein</fullName>
    </submittedName>
</protein>
<dbReference type="Proteomes" id="UP000001542">
    <property type="component" value="Unassembled WGS sequence"/>
</dbReference>
<accession>A2DR11</accession>
<proteinExistence type="predicted"/>
<feature type="region of interest" description="Disordered" evidence="1">
    <location>
        <begin position="58"/>
        <end position="110"/>
    </location>
</feature>
<feature type="compositionally biased region" description="Basic and acidic residues" evidence="1">
    <location>
        <begin position="58"/>
        <end position="73"/>
    </location>
</feature>
<dbReference type="EMBL" id="DS113234">
    <property type="protein sequence ID" value="EAY17110.1"/>
    <property type="molecule type" value="Genomic_DNA"/>
</dbReference>
<name>A2DR11_TRIV3</name>
<dbReference type="KEGG" id="tva:75667181"/>
<dbReference type="VEuPathDB" id="TrichDB:TVAG_303290"/>
<dbReference type="VEuPathDB" id="TrichDB:TVAGG3_0694510"/>
<evidence type="ECO:0000256" key="1">
    <source>
        <dbReference type="SAM" id="MobiDB-lite"/>
    </source>
</evidence>
<reference evidence="2" key="2">
    <citation type="journal article" date="2007" name="Science">
        <title>Draft genome sequence of the sexually transmitted pathogen Trichomonas vaginalis.</title>
        <authorList>
            <person name="Carlton J.M."/>
            <person name="Hirt R.P."/>
            <person name="Silva J.C."/>
            <person name="Delcher A.L."/>
            <person name="Schatz M."/>
            <person name="Zhao Q."/>
            <person name="Wortman J.R."/>
            <person name="Bidwell S.L."/>
            <person name="Alsmark U.C.M."/>
            <person name="Besteiro S."/>
            <person name="Sicheritz-Ponten T."/>
            <person name="Noel C.J."/>
            <person name="Dacks J.B."/>
            <person name="Foster P.G."/>
            <person name="Simillion C."/>
            <person name="Van de Peer Y."/>
            <person name="Miranda-Saavedra D."/>
            <person name="Barton G.J."/>
            <person name="Westrop G.D."/>
            <person name="Mueller S."/>
            <person name="Dessi D."/>
            <person name="Fiori P.L."/>
            <person name="Ren Q."/>
            <person name="Paulsen I."/>
            <person name="Zhang H."/>
            <person name="Bastida-Corcuera F.D."/>
            <person name="Simoes-Barbosa A."/>
            <person name="Brown M.T."/>
            <person name="Hayes R.D."/>
            <person name="Mukherjee M."/>
            <person name="Okumura C.Y."/>
            <person name="Schneider R."/>
            <person name="Smith A.J."/>
            <person name="Vanacova S."/>
            <person name="Villalvazo M."/>
            <person name="Haas B.J."/>
            <person name="Pertea M."/>
            <person name="Feldblyum T.V."/>
            <person name="Utterback T.R."/>
            <person name="Shu C.L."/>
            <person name="Osoegawa K."/>
            <person name="de Jong P.J."/>
            <person name="Hrdy I."/>
            <person name="Horvathova L."/>
            <person name="Zubacova Z."/>
            <person name="Dolezal P."/>
            <person name="Malik S.B."/>
            <person name="Logsdon J.M. Jr."/>
            <person name="Henze K."/>
            <person name="Gupta A."/>
            <person name="Wang C.C."/>
            <person name="Dunne R.L."/>
            <person name="Upcroft J.A."/>
            <person name="Upcroft P."/>
            <person name="White O."/>
            <person name="Salzberg S.L."/>
            <person name="Tang P."/>
            <person name="Chiu C.-H."/>
            <person name="Lee Y.-S."/>
            <person name="Embley T.M."/>
            <person name="Coombs G.H."/>
            <person name="Mottram J.C."/>
            <person name="Tachezy J."/>
            <person name="Fraser-Liggett C.M."/>
            <person name="Johnson P.J."/>
        </authorList>
    </citation>
    <scope>NUCLEOTIDE SEQUENCE [LARGE SCALE GENOMIC DNA]</scope>
    <source>
        <strain evidence="2">G3</strain>
    </source>
</reference>
<dbReference type="RefSeq" id="XP_001329333.1">
    <property type="nucleotide sequence ID" value="XM_001329298.1"/>
</dbReference>
<keyword evidence="3" id="KW-1185">Reference proteome</keyword>
<dbReference type="AlphaFoldDB" id="A2DR11"/>